<evidence type="ECO:0000256" key="3">
    <source>
        <dbReference type="ARBA" id="ARBA00022692"/>
    </source>
</evidence>
<name>A6G134_9BACT</name>
<proteinExistence type="predicted"/>
<sequence>MASSKGAVLGALIGNSVLTVIKFTAFWLTGSGAMFSEAIHSAADAANQGLLFVGIRSSERPADNAFHYGYGYDRYLFSLLSAVGIFVFGSGLTVYHGVHSALHPEPVESSWISYAVLGISLLVDGVVLAGAVRAIWAKKGSQSLFAYLRTTSDPTVAAVLLEDAVATLGVLVAAGAIALTEVTGNSLFDAIGAIAIGGMLGLVAIWLGVKNRELLLGPAIPKRIWEGVMAYLEQHPAVGKVRKPKSRVVGAGQFRFAAEIEFDGRYLGEKLVGVVDEHVANDALAEVAGRKAFAGEFGERLVTLVGDEVDEIERELRKRYPELVHVDIEAD</sequence>
<dbReference type="InterPro" id="IPR002524">
    <property type="entry name" value="Cation_efflux"/>
</dbReference>
<dbReference type="GO" id="GO:0006829">
    <property type="term" value="P:zinc ion transport"/>
    <property type="evidence" value="ECO:0007669"/>
    <property type="project" value="InterPro"/>
</dbReference>
<dbReference type="NCBIfam" id="TIGR01297">
    <property type="entry name" value="CDF"/>
    <property type="match status" value="1"/>
</dbReference>
<feature type="transmembrane region" description="Helical" evidence="6">
    <location>
        <begin position="6"/>
        <end position="28"/>
    </location>
</feature>
<evidence type="ECO:0000256" key="2">
    <source>
        <dbReference type="ARBA" id="ARBA00022448"/>
    </source>
</evidence>
<dbReference type="STRING" id="391625.PPSIR1_11155"/>
<dbReference type="GO" id="GO:0006882">
    <property type="term" value="P:intracellular zinc ion homeostasis"/>
    <property type="evidence" value="ECO:0007669"/>
    <property type="project" value="TreeGrafter"/>
</dbReference>
<gene>
    <name evidence="8" type="ORF">PPSIR1_11155</name>
</gene>
<accession>A6G134</accession>
<feature type="transmembrane region" description="Helical" evidence="6">
    <location>
        <begin position="156"/>
        <end position="178"/>
    </location>
</feature>
<keyword evidence="9" id="KW-1185">Reference proteome</keyword>
<dbReference type="Gene3D" id="1.20.1510.10">
    <property type="entry name" value="Cation efflux protein transmembrane domain"/>
    <property type="match status" value="1"/>
</dbReference>
<evidence type="ECO:0000256" key="6">
    <source>
        <dbReference type="SAM" id="Phobius"/>
    </source>
</evidence>
<dbReference type="InterPro" id="IPR027469">
    <property type="entry name" value="Cation_efflux_TMD_sf"/>
</dbReference>
<dbReference type="GO" id="GO:0016020">
    <property type="term" value="C:membrane"/>
    <property type="evidence" value="ECO:0007669"/>
    <property type="project" value="UniProtKB-SubCell"/>
</dbReference>
<keyword evidence="3 6" id="KW-0812">Transmembrane</keyword>
<evidence type="ECO:0000256" key="1">
    <source>
        <dbReference type="ARBA" id="ARBA00004141"/>
    </source>
</evidence>
<dbReference type="PANTHER" id="PTHR13414">
    <property type="entry name" value="HUEL-CATION TRANSPORTER"/>
    <property type="match status" value="1"/>
</dbReference>
<dbReference type="GO" id="GO:0008324">
    <property type="term" value="F:monoatomic cation transmembrane transporter activity"/>
    <property type="evidence" value="ECO:0007669"/>
    <property type="project" value="InterPro"/>
</dbReference>
<dbReference type="Proteomes" id="UP000005801">
    <property type="component" value="Unassembled WGS sequence"/>
</dbReference>
<feature type="domain" description="Cation efflux protein transmembrane" evidence="7">
    <location>
        <begin position="11"/>
        <end position="216"/>
    </location>
</feature>
<feature type="transmembrane region" description="Helical" evidence="6">
    <location>
        <begin position="111"/>
        <end position="136"/>
    </location>
</feature>
<dbReference type="PANTHER" id="PTHR13414:SF9">
    <property type="entry name" value="PROTON-COUPLED ZINC ANTIPORTER SLC30A9, MITOCHONDRIAL"/>
    <property type="match status" value="1"/>
</dbReference>
<keyword evidence="5 6" id="KW-0472">Membrane</keyword>
<dbReference type="Pfam" id="PF01545">
    <property type="entry name" value="Cation_efflux"/>
    <property type="match status" value="1"/>
</dbReference>
<dbReference type="InterPro" id="IPR058533">
    <property type="entry name" value="Cation_efflux_TM"/>
</dbReference>
<organism evidence="8 9">
    <name type="scientific">Plesiocystis pacifica SIR-1</name>
    <dbReference type="NCBI Taxonomy" id="391625"/>
    <lineage>
        <taxon>Bacteria</taxon>
        <taxon>Pseudomonadati</taxon>
        <taxon>Myxococcota</taxon>
        <taxon>Polyangia</taxon>
        <taxon>Nannocystales</taxon>
        <taxon>Nannocystaceae</taxon>
        <taxon>Plesiocystis</taxon>
    </lineage>
</organism>
<dbReference type="EMBL" id="ABCS01000011">
    <property type="protein sequence ID" value="EDM80329.1"/>
    <property type="molecule type" value="Genomic_DNA"/>
</dbReference>
<dbReference type="OrthoDB" id="9806522at2"/>
<comment type="subcellular location">
    <subcellularLocation>
        <location evidence="1">Membrane</location>
        <topology evidence="1">Multi-pass membrane protein</topology>
    </subcellularLocation>
</comment>
<keyword evidence="2" id="KW-0813">Transport</keyword>
<evidence type="ECO:0000259" key="7">
    <source>
        <dbReference type="Pfam" id="PF01545"/>
    </source>
</evidence>
<reference evidence="8 9" key="1">
    <citation type="submission" date="2007-06" db="EMBL/GenBank/DDBJ databases">
        <authorList>
            <person name="Shimkets L."/>
            <person name="Ferriera S."/>
            <person name="Johnson J."/>
            <person name="Kravitz S."/>
            <person name="Beeson K."/>
            <person name="Sutton G."/>
            <person name="Rogers Y.-H."/>
            <person name="Friedman R."/>
            <person name="Frazier M."/>
            <person name="Venter J.C."/>
        </authorList>
    </citation>
    <scope>NUCLEOTIDE SEQUENCE [LARGE SCALE GENOMIC DNA]</scope>
    <source>
        <strain evidence="8 9">SIR-1</strain>
    </source>
</reference>
<evidence type="ECO:0000256" key="4">
    <source>
        <dbReference type="ARBA" id="ARBA00022989"/>
    </source>
</evidence>
<dbReference type="RefSeq" id="WP_006970433.1">
    <property type="nucleotide sequence ID" value="NZ_ABCS01000011.1"/>
</dbReference>
<dbReference type="eggNOG" id="COG0053">
    <property type="taxonomic scope" value="Bacteria"/>
</dbReference>
<dbReference type="InterPro" id="IPR040177">
    <property type="entry name" value="SLC30A9"/>
</dbReference>
<keyword evidence="4 6" id="KW-1133">Transmembrane helix</keyword>
<feature type="transmembrane region" description="Helical" evidence="6">
    <location>
        <begin position="190"/>
        <end position="209"/>
    </location>
</feature>
<evidence type="ECO:0000313" key="9">
    <source>
        <dbReference type="Proteomes" id="UP000005801"/>
    </source>
</evidence>
<dbReference type="AlphaFoldDB" id="A6G134"/>
<protein>
    <submittedName>
        <fullName evidence="8">Predicted Co/Zn/Cd cation transporter</fullName>
    </submittedName>
</protein>
<feature type="transmembrane region" description="Helical" evidence="6">
    <location>
        <begin position="75"/>
        <end position="99"/>
    </location>
</feature>
<comment type="caution">
    <text evidence="8">The sequence shown here is derived from an EMBL/GenBank/DDBJ whole genome shotgun (WGS) entry which is preliminary data.</text>
</comment>
<evidence type="ECO:0000256" key="5">
    <source>
        <dbReference type="ARBA" id="ARBA00023136"/>
    </source>
</evidence>
<dbReference type="SUPFAM" id="SSF161111">
    <property type="entry name" value="Cation efflux protein transmembrane domain-like"/>
    <property type="match status" value="1"/>
</dbReference>
<evidence type="ECO:0000313" key="8">
    <source>
        <dbReference type="EMBL" id="EDM80329.1"/>
    </source>
</evidence>